<dbReference type="Proteomes" id="UP001225034">
    <property type="component" value="Unassembled WGS sequence"/>
</dbReference>
<gene>
    <name evidence="2" type="ORF">J2S05_003453</name>
</gene>
<dbReference type="Pfam" id="PF13527">
    <property type="entry name" value="Acetyltransf_9"/>
    <property type="match status" value="1"/>
</dbReference>
<sequence length="294" mass="34528">MENFKLVSDYRENEKLRDSFNQLAKATFQIDFSKWFNKGYWTDKYVPYSLTNQNGDIIANASIFKMNIVIDHVSYNAIQIGTVMTDVRYRNKGLSKILMTEIMNAQKDYCDFIYLFANESVLEFFPRFGFSRVDESEYSLKIHNSHLNIAMKTDIRKLDVDSDIILLETTAINRYVNKSKIIVENNEELLMFYYLVVFPESIYYISELEAVVLMELEERTLHIFDIISTKEQDTYTVLSKVVDEKMEHVVFHFEPDHIKGLHVEKVQTDDDALFYLSTSPVLEGHFKFPITSHC</sequence>
<evidence type="ECO:0000313" key="3">
    <source>
        <dbReference type="Proteomes" id="UP001225034"/>
    </source>
</evidence>
<organism evidence="2 3">
    <name type="scientific">Alkalicoccobacillus murimartini</name>
    <dbReference type="NCBI Taxonomy" id="171685"/>
    <lineage>
        <taxon>Bacteria</taxon>
        <taxon>Bacillati</taxon>
        <taxon>Bacillota</taxon>
        <taxon>Bacilli</taxon>
        <taxon>Bacillales</taxon>
        <taxon>Bacillaceae</taxon>
        <taxon>Alkalicoccobacillus</taxon>
    </lineage>
</organism>
<keyword evidence="3" id="KW-1185">Reference proteome</keyword>
<feature type="domain" description="N-acetyltransferase" evidence="1">
    <location>
        <begin position="8"/>
        <end position="156"/>
    </location>
</feature>
<comment type="caution">
    <text evidence="2">The sequence shown here is derived from an EMBL/GenBank/DDBJ whole genome shotgun (WGS) entry which is preliminary data.</text>
</comment>
<evidence type="ECO:0000259" key="1">
    <source>
        <dbReference type="PROSITE" id="PS51186"/>
    </source>
</evidence>
<proteinExistence type="predicted"/>
<dbReference type="EMBL" id="JAUSUA010000006">
    <property type="protein sequence ID" value="MDQ0208641.1"/>
    <property type="molecule type" value="Genomic_DNA"/>
</dbReference>
<reference evidence="2 3" key="1">
    <citation type="submission" date="2023-07" db="EMBL/GenBank/DDBJ databases">
        <title>Genomic Encyclopedia of Type Strains, Phase IV (KMG-IV): sequencing the most valuable type-strain genomes for metagenomic binning, comparative biology and taxonomic classification.</title>
        <authorList>
            <person name="Goeker M."/>
        </authorList>
    </citation>
    <scope>NUCLEOTIDE SEQUENCE [LARGE SCALE GENOMIC DNA]</scope>
    <source>
        <strain evidence="2 3">DSM 19154</strain>
    </source>
</reference>
<dbReference type="InterPro" id="IPR000182">
    <property type="entry name" value="GNAT_dom"/>
</dbReference>
<dbReference type="PROSITE" id="PS51186">
    <property type="entry name" value="GNAT"/>
    <property type="match status" value="1"/>
</dbReference>
<dbReference type="SUPFAM" id="SSF55729">
    <property type="entry name" value="Acyl-CoA N-acyltransferases (Nat)"/>
    <property type="match status" value="1"/>
</dbReference>
<dbReference type="InterPro" id="IPR016181">
    <property type="entry name" value="Acyl_CoA_acyltransferase"/>
</dbReference>
<dbReference type="RefSeq" id="WP_306984857.1">
    <property type="nucleotide sequence ID" value="NZ_JAUSUA010000006.1"/>
</dbReference>
<accession>A0ABT9YL85</accession>
<dbReference type="Gene3D" id="3.40.630.30">
    <property type="match status" value="1"/>
</dbReference>
<name>A0ABT9YL85_9BACI</name>
<protein>
    <submittedName>
        <fullName evidence="2">GNAT family N-acyltransferase</fullName>
    </submittedName>
</protein>
<evidence type="ECO:0000313" key="2">
    <source>
        <dbReference type="EMBL" id="MDQ0208641.1"/>
    </source>
</evidence>